<dbReference type="Pfam" id="PF22669">
    <property type="entry name" value="Exo_endo_phos2"/>
    <property type="match status" value="1"/>
</dbReference>
<evidence type="ECO:0008006" key="6">
    <source>
        <dbReference type="Google" id="ProtNLM"/>
    </source>
</evidence>
<dbReference type="Gene3D" id="3.60.10.10">
    <property type="entry name" value="Endonuclease/exonuclease/phosphatase"/>
    <property type="match status" value="1"/>
</dbReference>
<dbReference type="Pfam" id="PF08952">
    <property type="entry name" value="DUF1866"/>
    <property type="match status" value="1"/>
</dbReference>
<evidence type="ECO:0000259" key="2">
    <source>
        <dbReference type="SMART" id="SM00128"/>
    </source>
</evidence>
<evidence type="ECO:0000313" key="5">
    <source>
        <dbReference type="Proteomes" id="UP001331761"/>
    </source>
</evidence>
<dbReference type="InterPro" id="IPR046985">
    <property type="entry name" value="IP5"/>
</dbReference>
<name>A0AAN8F2U3_TRICO</name>
<reference evidence="4 5" key="1">
    <citation type="submission" date="2019-10" db="EMBL/GenBank/DDBJ databases">
        <title>Assembly and Annotation for the nematode Trichostrongylus colubriformis.</title>
        <authorList>
            <person name="Martin J."/>
        </authorList>
    </citation>
    <scope>NUCLEOTIDE SEQUENCE [LARGE SCALE GENOMIC DNA]</scope>
    <source>
        <strain evidence="4">G859</strain>
        <tissue evidence="4">Whole worm</tissue>
    </source>
</reference>
<sequence length="391" mass="44100">MRIIPPLFGESSSLMEEKSIRMMLYSGSGISTTVCNAWLHVPRKDIRSQYPFNGIIFDEVFLTRVFGINLSGDDVKKAVHCEDLERLWPYDQLLQQKAQGMVFHNFQEGKLLFPPTYKYDTFSDDYDTSEKCRAPAWTDRVLWREWPEPRNLKLIRYFRSELKTSDHRPVGAVFSLDVYRVDQAKCLRLVEDIVASLGPPDSTIICSIDGSSRFPMALFPKIVSKLKEIPANIHLSKFEDDELHIVLENGETALAALSMDGINIDGHNLSVRLRTPDWTENLQPKLTKYASSIQSSDTVSLHECDLTITNGAEFEFDVLDNEDDVLTEKTAADSGMAGTDDFIPRTTVQPLQSANTEPMKNAVRQAPAPPPALPNRPQIPVVPPRPKGYNV</sequence>
<evidence type="ECO:0000259" key="3">
    <source>
        <dbReference type="SMART" id="SM01165"/>
    </source>
</evidence>
<protein>
    <recommendedName>
        <fullName evidence="6">Synaptojanin</fullName>
    </recommendedName>
</protein>
<evidence type="ECO:0000313" key="4">
    <source>
        <dbReference type="EMBL" id="KAK5972381.1"/>
    </source>
</evidence>
<comment type="caution">
    <text evidence="4">The sequence shown here is derived from an EMBL/GenBank/DDBJ whole genome shotgun (WGS) entry which is preliminary data.</text>
</comment>
<dbReference type="SUPFAM" id="SSF56219">
    <property type="entry name" value="DNase I-like"/>
    <property type="match status" value="1"/>
</dbReference>
<dbReference type="SMART" id="SM01165">
    <property type="entry name" value="DUF1866"/>
    <property type="match status" value="1"/>
</dbReference>
<dbReference type="PANTHER" id="PTHR11200">
    <property type="entry name" value="INOSITOL 5-PHOSPHATASE"/>
    <property type="match status" value="1"/>
</dbReference>
<dbReference type="InterPro" id="IPR015047">
    <property type="entry name" value="SYNJ1/2_RRM"/>
</dbReference>
<dbReference type="Gene3D" id="3.30.70.330">
    <property type="match status" value="1"/>
</dbReference>
<dbReference type="AlphaFoldDB" id="A0AAN8F2U3"/>
<gene>
    <name evidence="4" type="ORF">GCK32_001425</name>
</gene>
<dbReference type="Proteomes" id="UP001331761">
    <property type="component" value="Unassembled WGS sequence"/>
</dbReference>
<evidence type="ECO:0000256" key="1">
    <source>
        <dbReference type="SAM" id="MobiDB-lite"/>
    </source>
</evidence>
<dbReference type="InterPro" id="IPR012677">
    <property type="entry name" value="Nucleotide-bd_a/b_plait_sf"/>
</dbReference>
<dbReference type="GO" id="GO:0048488">
    <property type="term" value="P:synaptic vesicle endocytosis"/>
    <property type="evidence" value="ECO:0007669"/>
    <property type="project" value="TreeGrafter"/>
</dbReference>
<keyword evidence="5" id="KW-1185">Reference proteome</keyword>
<dbReference type="InterPro" id="IPR036691">
    <property type="entry name" value="Endo/exonu/phosph_ase_sf"/>
</dbReference>
<feature type="compositionally biased region" description="Pro residues" evidence="1">
    <location>
        <begin position="380"/>
        <end position="391"/>
    </location>
</feature>
<feature type="domain" description="Inositol polyphosphate-related phosphatase" evidence="2">
    <location>
        <begin position="1"/>
        <end position="182"/>
    </location>
</feature>
<dbReference type="GO" id="GO:0098793">
    <property type="term" value="C:presynapse"/>
    <property type="evidence" value="ECO:0007669"/>
    <property type="project" value="GOC"/>
</dbReference>
<dbReference type="GO" id="GO:0004439">
    <property type="term" value="F:phosphatidylinositol-4,5-bisphosphate 5-phosphatase activity"/>
    <property type="evidence" value="ECO:0007669"/>
    <property type="project" value="TreeGrafter"/>
</dbReference>
<dbReference type="InterPro" id="IPR000300">
    <property type="entry name" value="IPPc"/>
</dbReference>
<organism evidence="4 5">
    <name type="scientific">Trichostrongylus colubriformis</name>
    <name type="common">Black scour worm</name>
    <dbReference type="NCBI Taxonomy" id="6319"/>
    <lineage>
        <taxon>Eukaryota</taxon>
        <taxon>Metazoa</taxon>
        <taxon>Ecdysozoa</taxon>
        <taxon>Nematoda</taxon>
        <taxon>Chromadorea</taxon>
        <taxon>Rhabditida</taxon>
        <taxon>Rhabditina</taxon>
        <taxon>Rhabditomorpha</taxon>
        <taxon>Strongyloidea</taxon>
        <taxon>Trichostrongylidae</taxon>
        <taxon>Trichostrongylus</taxon>
    </lineage>
</organism>
<dbReference type="EMBL" id="WIXE01016732">
    <property type="protein sequence ID" value="KAK5972381.1"/>
    <property type="molecule type" value="Genomic_DNA"/>
</dbReference>
<feature type="domain" description="Synaptojanin-1/2 RNA recognition motif" evidence="3">
    <location>
        <begin position="175"/>
        <end position="314"/>
    </location>
</feature>
<dbReference type="SMART" id="SM00128">
    <property type="entry name" value="IPPc"/>
    <property type="match status" value="1"/>
</dbReference>
<feature type="region of interest" description="Disordered" evidence="1">
    <location>
        <begin position="357"/>
        <end position="391"/>
    </location>
</feature>
<dbReference type="GO" id="GO:0046856">
    <property type="term" value="P:phosphatidylinositol dephosphorylation"/>
    <property type="evidence" value="ECO:0007669"/>
    <property type="project" value="InterPro"/>
</dbReference>
<dbReference type="PANTHER" id="PTHR11200:SF257">
    <property type="entry name" value="PHOSPHOINOSITIDE 5-PHOSPHATASE"/>
    <property type="match status" value="1"/>
</dbReference>
<proteinExistence type="predicted"/>
<accession>A0AAN8F2U3</accession>